<dbReference type="GO" id="GO:0004721">
    <property type="term" value="F:phosphoprotein phosphatase activity"/>
    <property type="evidence" value="ECO:0007669"/>
    <property type="project" value="TreeGrafter"/>
</dbReference>
<evidence type="ECO:0000313" key="11">
    <source>
        <dbReference type="EMBL" id="MVN92615.1"/>
    </source>
</evidence>
<dbReference type="GO" id="GO:0016036">
    <property type="term" value="P:cellular response to phosphate starvation"/>
    <property type="evidence" value="ECO:0007669"/>
    <property type="project" value="TreeGrafter"/>
</dbReference>
<dbReference type="Gene3D" id="1.10.287.130">
    <property type="match status" value="1"/>
</dbReference>
<dbReference type="PANTHER" id="PTHR45453">
    <property type="entry name" value="PHOSPHATE REGULON SENSOR PROTEIN PHOR"/>
    <property type="match status" value="1"/>
</dbReference>
<dbReference type="Pfam" id="PF02518">
    <property type="entry name" value="HATPase_c"/>
    <property type="match status" value="1"/>
</dbReference>
<feature type="domain" description="PAS" evidence="9">
    <location>
        <begin position="315"/>
        <end position="386"/>
    </location>
</feature>
<dbReference type="Gene3D" id="3.30.565.10">
    <property type="entry name" value="Histidine kinase-like ATPase, C-terminal domain"/>
    <property type="match status" value="1"/>
</dbReference>
<dbReference type="GO" id="GO:0000155">
    <property type="term" value="F:phosphorelay sensor kinase activity"/>
    <property type="evidence" value="ECO:0007669"/>
    <property type="project" value="InterPro"/>
</dbReference>
<dbReference type="InterPro" id="IPR003594">
    <property type="entry name" value="HATPase_dom"/>
</dbReference>
<dbReference type="InterPro" id="IPR003661">
    <property type="entry name" value="HisK_dim/P_dom"/>
</dbReference>
<dbReference type="InterPro" id="IPR029016">
    <property type="entry name" value="GAF-like_dom_sf"/>
</dbReference>
<dbReference type="InterPro" id="IPR035965">
    <property type="entry name" value="PAS-like_dom_sf"/>
</dbReference>
<keyword evidence="4" id="KW-0808">Transferase</keyword>
<comment type="caution">
    <text evidence="11">The sequence shown here is derived from an EMBL/GenBank/DDBJ whole genome shotgun (WGS) entry which is preliminary data.</text>
</comment>
<dbReference type="InterPro" id="IPR013655">
    <property type="entry name" value="PAS_fold_3"/>
</dbReference>
<dbReference type="InterPro" id="IPR036097">
    <property type="entry name" value="HisK_dim/P_sf"/>
</dbReference>
<dbReference type="PRINTS" id="PR00344">
    <property type="entry name" value="BCTRLSENSOR"/>
</dbReference>
<protein>
    <recommendedName>
        <fullName evidence="2">histidine kinase</fullName>
        <ecNumber evidence="2">2.7.13.3</ecNumber>
    </recommendedName>
</protein>
<gene>
    <name evidence="11" type="ORF">GO816_15865</name>
</gene>
<evidence type="ECO:0000259" key="8">
    <source>
        <dbReference type="PROSITE" id="PS50109"/>
    </source>
</evidence>
<dbReference type="CDD" id="cd00082">
    <property type="entry name" value="HisKA"/>
    <property type="match status" value="1"/>
</dbReference>
<keyword evidence="7" id="KW-0472">Membrane</keyword>
<dbReference type="SUPFAM" id="SSF55874">
    <property type="entry name" value="ATPase domain of HSP90 chaperone/DNA topoisomerase II/histidine kinase"/>
    <property type="match status" value="1"/>
</dbReference>
<dbReference type="Gene3D" id="3.30.450.20">
    <property type="entry name" value="PAS domain"/>
    <property type="match status" value="2"/>
</dbReference>
<dbReference type="PROSITE" id="PS50109">
    <property type="entry name" value="HIS_KIN"/>
    <property type="match status" value="1"/>
</dbReference>
<dbReference type="InterPro" id="IPR003018">
    <property type="entry name" value="GAF"/>
</dbReference>
<keyword evidence="3" id="KW-0597">Phosphoprotein</keyword>
<dbReference type="InterPro" id="IPR036890">
    <property type="entry name" value="HATPase_C_sf"/>
</dbReference>
<dbReference type="SMART" id="SM00387">
    <property type="entry name" value="HATPase_c"/>
    <property type="match status" value="1"/>
</dbReference>
<evidence type="ECO:0000256" key="6">
    <source>
        <dbReference type="ARBA" id="ARBA00023012"/>
    </source>
</evidence>
<dbReference type="SMART" id="SM00388">
    <property type="entry name" value="HisKA"/>
    <property type="match status" value="1"/>
</dbReference>
<dbReference type="SUPFAM" id="SSF55785">
    <property type="entry name" value="PYP-like sensor domain (PAS domain)"/>
    <property type="match status" value="2"/>
</dbReference>
<dbReference type="Gene3D" id="2.10.70.100">
    <property type="match status" value="1"/>
</dbReference>
<dbReference type="FunFam" id="3.30.565.10:FF:000006">
    <property type="entry name" value="Sensor histidine kinase WalK"/>
    <property type="match status" value="1"/>
</dbReference>
<feature type="domain" description="Histidine kinase" evidence="8">
    <location>
        <begin position="447"/>
        <end position="663"/>
    </location>
</feature>
<dbReference type="Pfam" id="PF01590">
    <property type="entry name" value="GAF"/>
    <property type="match status" value="1"/>
</dbReference>
<dbReference type="CDD" id="cd00075">
    <property type="entry name" value="HATPase"/>
    <property type="match status" value="1"/>
</dbReference>
<proteinExistence type="predicted"/>
<dbReference type="RefSeq" id="WP_157542920.1">
    <property type="nucleotide sequence ID" value="NZ_WQLA01000006.1"/>
</dbReference>
<feature type="domain" description="PAC" evidence="10">
    <location>
        <begin position="389"/>
        <end position="443"/>
    </location>
</feature>
<organism evidence="11 12">
    <name type="scientific">Mucilaginibacter aquatilis</name>
    <dbReference type="NCBI Taxonomy" id="1517760"/>
    <lineage>
        <taxon>Bacteria</taxon>
        <taxon>Pseudomonadati</taxon>
        <taxon>Bacteroidota</taxon>
        <taxon>Sphingobacteriia</taxon>
        <taxon>Sphingobacteriales</taxon>
        <taxon>Sphingobacteriaceae</taxon>
        <taxon>Mucilaginibacter</taxon>
    </lineage>
</organism>
<reference evidence="11 12" key="1">
    <citation type="submission" date="2019-12" db="EMBL/GenBank/DDBJ databases">
        <title>Mucilaginibacter sp. HME9299 genome sequencing and assembly.</title>
        <authorList>
            <person name="Kang H."/>
            <person name="Kim H."/>
            <person name="Joh K."/>
        </authorList>
    </citation>
    <scope>NUCLEOTIDE SEQUENCE [LARGE SCALE GENOMIC DNA]</scope>
    <source>
        <strain evidence="11 12">HME9299</strain>
    </source>
</reference>
<name>A0A6I4IBM4_9SPHI</name>
<evidence type="ECO:0000256" key="5">
    <source>
        <dbReference type="ARBA" id="ARBA00022777"/>
    </source>
</evidence>
<dbReference type="InterPro" id="IPR004358">
    <property type="entry name" value="Sig_transdc_His_kin-like_C"/>
</dbReference>
<evidence type="ECO:0000256" key="7">
    <source>
        <dbReference type="ARBA" id="ARBA00023136"/>
    </source>
</evidence>
<evidence type="ECO:0000313" key="12">
    <source>
        <dbReference type="Proteomes" id="UP000434850"/>
    </source>
</evidence>
<dbReference type="InterPro" id="IPR050351">
    <property type="entry name" value="BphY/WalK/GraS-like"/>
</dbReference>
<dbReference type="NCBIfam" id="TIGR00229">
    <property type="entry name" value="sensory_box"/>
    <property type="match status" value="1"/>
</dbReference>
<keyword evidence="6" id="KW-0902">Two-component regulatory system</keyword>
<dbReference type="InterPro" id="IPR005467">
    <property type="entry name" value="His_kinase_dom"/>
</dbReference>
<dbReference type="Proteomes" id="UP000434850">
    <property type="component" value="Unassembled WGS sequence"/>
</dbReference>
<dbReference type="Pfam" id="PF08447">
    <property type="entry name" value="PAS_3"/>
    <property type="match status" value="1"/>
</dbReference>
<dbReference type="OrthoDB" id="9813151at2"/>
<keyword evidence="5" id="KW-0418">Kinase</keyword>
<dbReference type="EMBL" id="WQLA01000006">
    <property type="protein sequence ID" value="MVN92615.1"/>
    <property type="molecule type" value="Genomic_DNA"/>
</dbReference>
<evidence type="ECO:0000259" key="9">
    <source>
        <dbReference type="PROSITE" id="PS50112"/>
    </source>
</evidence>
<dbReference type="PANTHER" id="PTHR45453:SF1">
    <property type="entry name" value="PHOSPHATE REGULON SENSOR PROTEIN PHOR"/>
    <property type="match status" value="1"/>
</dbReference>
<dbReference type="CDD" id="cd00130">
    <property type="entry name" value="PAS"/>
    <property type="match status" value="1"/>
</dbReference>
<dbReference type="AlphaFoldDB" id="A0A6I4IBM4"/>
<dbReference type="Pfam" id="PF00512">
    <property type="entry name" value="HisKA"/>
    <property type="match status" value="1"/>
</dbReference>
<evidence type="ECO:0000256" key="4">
    <source>
        <dbReference type="ARBA" id="ARBA00022679"/>
    </source>
</evidence>
<evidence type="ECO:0000259" key="10">
    <source>
        <dbReference type="PROSITE" id="PS50113"/>
    </source>
</evidence>
<sequence>MQEAPTPRNEQKRIAALQAYNILDTASEQDFDELTQLASAICGTPIALISLVDKNRQWFKSRYGTDVTETDRALSFCAHAINKPNDILEVEDARADERFKNNALVTGDPNIVFYAGMPLVDEEGYALGSLCVIDHKRKQLNEQQQLALKILAGQVISKLKLRKKLLELENAGKRIQKLNTLLTLKEREAMQIIEHTPMSMALHTGEDMKIIFANKMMLKAWGKDSTVFGMPFNVALPELAALDFPKTMRQVYRKGIPYEQSEAHMSYLHEGQIKEFYYTYSFTPLKLEDGTVWGLLNTAYDVTQNVKSRESVELAEERLRLAVQSAELGTFYLDSATHEFVSSPRLKELFGFDPEEELSLSAALAQIAESHRYKVASAVNASLTQGSAFDIEYPVIGYHDNVQRWVRATGKVYASAEQGKAPFFSGTILDITERKQDEQRKNDFIGMVSHELRSPLTSISGYIQMLKIKAAKSNEPTITDIAEKAKRQVDRMSGLISGFLDVARLGEGKIKLNCERFNIARLLTDAEEEVLATVSTHVVNFANVEDVIVNADIEKIGQVLTNFINNAVKYSPFNSTIVVSCTTSGQVAKISVTDEGMGIPVEDQAHVFERFYRVESEQMKVVKGFGIGLYICKEIIESHGGKIGVNSKLDYGSTFWFELPVDQTE</sequence>
<dbReference type="InterPro" id="IPR000014">
    <property type="entry name" value="PAS"/>
</dbReference>
<dbReference type="PROSITE" id="PS50112">
    <property type="entry name" value="PAS"/>
    <property type="match status" value="1"/>
</dbReference>
<dbReference type="SUPFAM" id="SSF55781">
    <property type="entry name" value="GAF domain-like"/>
    <property type="match status" value="1"/>
</dbReference>
<evidence type="ECO:0000256" key="1">
    <source>
        <dbReference type="ARBA" id="ARBA00000085"/>
    </source>
</evidence>
<dbReference type="SUPFAM" id="SSF47384">
    <property type="entry name" value="Homodimeric domain of signal transducing histidine kinase"/>
    <property type="match status" value="1"/>
</dbReference>
<comment type="catalytic activity">
    <reaction evidence="1">
        <text>ATP + protein L-histidine = ADP + protein N-phospho-L-histidine.</text>
        <dbReference type="EC" id="2.7.13.3"/>
    </reaction>
</comment>
<dbReference type="Gene3D" id="3.30.450.40">
    <property type="match status" value="1"/>
</dbReference>
<dbReference type="EC" id="2.7.13.3" evidence="2"/>
<dbReference type="GO" id="GO:0005886">
    <property type="term" value="C:plasma membrane"/>
    <property type="evidence" value="ECO:0007669"/>
    <property type="project" value="TreeGrafter"/>
</dbReference>
<evidence type="ECO:0000256" key="3">
    <source>
        <dbReference type="ARBA" id="ARBA00022553"/>
    </source>
</evidence>
<keyword evidence="12" id="KW-1185">Reference proteome</keyword>
<evidence type="ECO:0000256" key="2">
    <source>
        <dbReference type="ARBA" id="ARBA00012438"/>
    </source>
</evidence>
<accession>A0A6I4IBM4</accession>
<dbReference type="InterPro" id="IPR000700">
    <property type="entry name" value="PAS-assoc_C"/>
</dbReference>
<dbReference type="PROSITE" id="PS50113">
    <property type="entry name" value="PAC"/>
    <property type="match status" value="1"/>
</dbReference>
<dbReference type="SMART" id="SM00091">
    <property type="entry name" value="PAS"/>
    <property type="match status" value="2"/>
</dbReference>
<dbReference type="FunFam" id="1.10.287.130:FF:000001">
    <property type="entry name" value="Two-component sensor histidine kinase"/>
    <property type="match status" value="1"/>
</dbReference>